<evidence type="ECO:0000313" key="2">
    <source>
        <dbReference type="Proteomes" id="UP000244092"/>
    </source>
</evidence>
<protein>
    <submittedName>
        <fullName evidence="1">Uncharacterized protein</fullName>
    </submittedName>
</protein>
<gene>
    <name evidence="1" type="ORF">C8N31_1045</name>
</gene>
<comment type="caution">
    <text evidence="1">The sequence shown here is derived from an EMBL/GenBank/DDBJ whole genome shotgun (WGS) entry which is preliminary data.</text>
</comment>
<dbReference type="AlphaFoldDB" id="A0A2T6CF42"/>
<sequence>MPIDIVTSPLPMRFISPQSKPYSKPPHRRCAAQRRFAFAPRFPIHPIKKAPRVSARGFSIFSVAG</sequence>
<proteinExistence type="predicted"/>
<evidence type="ECO:0000313" key="1">
    <source>
        <dbReference type="EMBL" id="PTX74126.1"/>
    </source>
</evidence>
<accession>A0A2T6CF42</accession>
<organism evidence="1 2">
    <name type="scientific">Sulfitobacter mediterraneus</name>
    <dbReference type="NCBI Taxonomy" id="83219"/>
    <lineage>
        <taxon>Bacteria</taxon>
        <taxon>Pseudomonadati</taxon>
        <taxon>Pseudomonadota</taxon>
        <taxon>Alphaproteobacteria</taxon>
        <taxon>Rhodobacterales</taxon>
        <taxon>Roseobacteraceae</taxon>
        <taxon>Sulfitobacter</taxon>
    </lineage>
</organism>
<reference evidence="1 2" key="1">
    <citation type="submission" date="2018-04" db="EMBL/GenBank/DDBJ databases">
        <title>Genomic Encyclopedia of Archaeal and Bacterial Type Strains, Phase II (KMG-II): from individual species to whole genera.</title>
        <authorList>
            <person name="Goeker M."/>
        </authorList>
    </citation>
    <scope>NUCLEOTIDE SEQUENCE [LARGE SCALE GENOMIC DNA]</scope>
    <source>
        <strain evidence="1 2">DSM 12244</strain>
    </source>
</reference>
<name>A0A2T6CF42_9RHOB</name>
<dbReference type="EMBL" id="QBKU01000004">
    <property type="protein sequence ID" value="PTX74126.1"/>
    <property type="molecule type" value="Genomic_DNA"/>
</dbReference>
<dbReference type="Proteomes" id="UP000244092">
    <property type="component" value="Unassembled WGS sequence"/>
</dbReference>